<dbReference type="InterPro" id="IPR004583">
    <property type="entry name" value="DNA_repair_Rad4"/>
</dbReference>
<feature type="compositionally biased region" description="Basic and acidic residues" evidence="9">
    <location>
        <begin position="1423"/>
        <end position="1442"/>
    </location>
</feature>
<keyword evidence="4" id="KW-0227">DNA damage</keyword>
<feature type="domain" description="Rad4 beta-hairpin" evidence="10">
    <location>
        <begin position="769"/>
        <end position="821"/>
    </location>
</feature>
<evidence type="ECO:0000259" key="12">
    <source>
        <dbReference type="SMART" id="SM01032"/>
    </source>
</evidence>
<evidence type="ECO:0000256" key="4">
    <source>
        <dbReference type="ARBA" id="ARBA00022763"/>
    </source>
</evidence>
<feature type="compositionally biased region" description="Low complexity" evidence="9">
    <location>
        <begin position="242"/>
        <end position="273"/>
    </location>
</feature>
<feature type="compositionally biased region" description="Basic residues" evidence="9">
    <location>
        <begin position="7"/>
        <end position="17"/>
    </location>
</feature>
<dbReference type="SUPFAM" id="SSF54001">
    <property type="entry name" value="Cysteine proteinases"/>
    <property type="match status" value="1"/>
</dbReference>
<feature type="compositionally biased region" description="Basic and acidic residues" evidence="9">
    <location>
        <begin position="195"/>
        <end position="214"/>
    </location>
</feature>
<comment type="caution">
    <text evidence="13">The sequence shown here is derived from an EMBL/GenBank/DDBJ whole genome shotgun (WGS) entry which is preliminary data.</text>
</comment>
<dbReference type="GO" id="GO:0006289">
    <property type="term" value="P:nucleotide-excision repair"/>
    <property type="evidence" value="ECO:0007669"/>
    <property type="project" value="InterPro"/>
</dbReference>
<reference evidence="13" key="1">
    <citation type="journal article" date="2023" name="G3 (Bethesda)">
        <title>A reference genome for the long-term kleptoplast-retaining sea slug Elysia crispata morphotype clarki.</title>
        <authorList>
            <person name="Eastman K.E."/>
            <person name="Pendleton A.L."/>
            <person name="Shaikh M.A."/>
            <person name="Suttiyut T."/>
            <person name="Ogas R."/>
            <person name="Tomko P."/>
            <person name="Gavelis G."/>
            <person name="Widhalm J.R."/>
            <person name="Wisecaver J.H."/>
        </authorList>
    </citation>
    <scope>NUCLEOTIDE SEQUENCE</scope>
    <source>
        <strain evidence="13">ECLA1</strain>
    </source>
</reference>
<feature type="domain" description="Rad4 beta-hairpin" evidence="11">
    <location>
        <begin position="823"/>
        <end position="878"/>
    </location>
</feature>
<feature type="region of interest" description="Disordered" evidence="9">
    <location>
        <begin position="1"/>
        <end position="214"/>
    </location>
</feature>
<evidence type="ECO:0000259" key="10">
    <source>
        <dbReference type="SMART" id="SM01030"/>
    </source>
</evidence>
<dbReference type="SMART" id="SM01030">
    <property type="entry name" value="BHD_1"/>
    <property type="match status" value="1"/>
</dbReference>
<comment type="similarity">
    <text evidence="2">Belongs to the XPC family.</text>
</comment>
<feature type="compositionally biased region" description="Polar residues" evidence="9">
    <location>
        <begin position="1443"/>
        <end position="1458"/>
    </location>
</feature>
<keyword evidence="7" id="KW-0539">Nucleus</keyword>
<feature type="compositionally biased region" description="Acidic residues" evidence="9">
    <location>
        <begin position="1274"/>
        <end position="1291"/>
    </location>
</feature>
<feature type="region of interest" description="Disordered" evidence="9">
    <location>
        <begin position="1323"/>
        <end position="1346"/>
    </location>
</feature>
<feature type="compositionally biased region" description="Acidic residues" evidence="9">
    <location>
        <begin position="1208"/>
        <end position="1225"/>
    </location>
</feature>
<dbReference type="Pfam" id="PF10403">
    <property type="entry name" value="BHD_1"/>
    <property type="match status" value="1"/>
</dbReference>
<dbReference type="GO" id="GO:0006298">
    <property type="term" value="P:mismatch repair"/>
    <property type="evidence" value="ECO:0007669"/>
    <property type="project" value="TreeGrafter"/>
</dbReference>
<dbReference type="FunFam" id="2.20.20.110:FF:000001">
    <property type="entry name" value="DNA repair protein complementing XP-C cells"/>
    <property type="match status" value="1"/>
</dbReference>
<dbReference type="Gene3D" id="2.20.20.110">
    <property type="entry name" value="Rad4, beta-hairpin domain BHD1"/>
    <property type="match status" value="1"/>
</dbReference>
<name>A0AAE1DJJ6_9GAST</name>
<evidence type="ECO:0000256" key="5">
    <source>
        <dbReference type="ARBA" id="ARBA00023125"/>
    </source>
</evidence>
<dbReference type="Pfam" id="PF10404">
    <property type="entry name" value="BHD_2"/>
    <property type="match status" value="1"/>
</dbReference>
<feature type="compositionally biased region" description="Low complexity" evidence="9">
    <location>
        <begin position="1386"/>
        <end position="1396"/>
    </location>
</feature>
<evidence type="ECO:0000256" key="1">
    <source>
        <dbReference type="ARBA" id="ARBA00004123"/>
    </source>
</evidence>
<dbReference type="InterPro" id="IPR042488">
    <property type="entry name" value="Rad4_BHD3_sf"/>
</dbReference>
<dbReference type="GO" id="GO:0005737">
    <property type="term" value="C:cytoplasm"/>
    <property type="evidence" value="ECO:0007669"/>
    <property type="project" value="TreeGrafter"/>
</dbReference>
<dbReference type="InterPro" id="IPR018325">
    <property type="entry name" value="Rad4/PNGase_transGLS-fold"/>
</dbReference>
<feature type="domain" description="Rad4 beta-hairpin" evidence="12">
    <location>
        <begin position="885"/>
        <end position="959"/>
    </location>
</feature>
<evidence type="ECO:0000313" key="13">
    <source>
        <dbReference type="EMBL" id="KAK3772996.1"/>
    </source>
</evidence>
<evidence type="ECO:0000256" key="7">
    <source>
        <dbReference type="ARBA" id="ARBA00023242"/>
    </source>
</evidence>
<evidence type="ECO:0000313" key="14">
    <source>
        <dbReference type="Proteomes" id="UP001283361"/>
    </source>
</evidence>
<feature type="compositionally biased region" description="Basic residues" evidence="9">
    <location>
        <begin position="1375"/>
        <end position="1385"/>
    </location>
</feature>
<dbReference type="Gene3D" id="3.90.260.10">
    <property type="entry name" value="Transglutaminase-like"/>
    <property type="match status" value="1"/>
</dbReference>
<evidence type="ECO:0000259" key="11">
    <source>
        <dbReference type="SMART" id="SM01031"/>
    </source>
</evidence>
<dbReference type="Pfam" id="PF10405">
    <property type="entry name" value="BHD_3"/>
    <property type="match status" value="1"/>
</dbReference>
<comment type="subcellular location">
    <subcellularLocation>
        <location evidence="1">Nucleus</location>
    </subcellularLocation>
</comment>
<gene>
    <name evidence="13" type="ORF">RRG08_036329</name>
</gene>
<dbReference type="InterPro" id="IPR018328">
    <property type="entry name" value="Rad4_beta-hairpin_dom3"/>
</dbReference>
<organism evidence="13 14">
    <name type="scientific">Elysia crispata</name>
    <name type="common">lettuce slug</name>
    <dbReference type="NCBI Taxonomy" id="231223"/>
    <lineage>
        <taxon>Eukaryota</taxon>
        <taxon>Metazoa</taxon>
        <taxon>Spiralia</taxon>
        <taxon>Lophotrochozoa</taxon>
        <taxon>Mollusca</taxon>
        <taxon>Gastropoda</taxon>
        <taxon>Heterobranchia</taxon>
        <taxon>Euthyneura</taxon>
        <taxon>Panpulmonata</taxon>
        <taxon>Sacoglossa</taxon>
        <taxon>Placobranchoidea</taxon>
        <taxon>Plakobranchidae</taxon>
        <taxon>Elysia</taxon>
    </lineage>
</organism>
<feature type="compositionally biased region" description="Basic residues" evidence="9">
    <location>
        <begin position="1188"/>
        <end position="1199"/>
    </location>
</feature>
<dbReference type="EMBL" id="JAWDGP010003572">
    <property type="protein sequence ID" value="KAK3772996.1"/>
    <property type="molecule type" value="Genomic_DNA"/>
</dbReference>
<proteinExistence type="inferred from homology"/>
<feature type="compositionally biased region" description="Basic and acidic residues" evidence="9">
    <location>
        <begin position="1119"/>
        <end position="1148"/>
    </location>
</feature>
<evidence type="ECO:0000256" key="2">
    <source>
        <dbReference type="ARBA" id="ARBA00009525"/>
    </source>
</evidence>
<dbReference type="Pfam" id="PF03835">
    <property type="entry name" value="Rad4"/>
    <property type="match status" value="1"/>
</dbReference>
<feature type="coiled-coil region" evidence="8">
    <location>
        <begin position="1003"/>
        <end position="1030"/>
    </location>
</feature>
<dbReference type="SMART" id="SM01032">
    <property type="entry name" value="BHD_3"/>
    <property type="match status" value="1"/>
</dbReference>
<feature type="region of interest" description="Disordered" evidence="9">
    <location>
        <begin position="1119"/>
        <end position="1296"/>
    </location>
</feature>
<dbReference type="PANTHER" id="PTHR12135">
    <property type="entry name" value="DNA REPAIR PROTEIN XP-C / RAD4"/>
    <property type="match status" value="1"/>
</dbReference>
<dbReference type="GO" id="GO:0003684">
    <property type="term" value="F:damaged DNA binding"/>
    <property type="evidence" value="ECO:0007669"/>
    <property type="project" value="InterPro"/>
</dbReference>
<dbReference type="Proteomes" id="UP001283361">
    <property type="component" value="Unassembled WGS sequence"/>
</dbReference>
<feature type="compositionally biased region" description="Low complexity" evidence="9">
    <location>
        <begin position="511"/>
        <end position="529"/>
    </location>
</feature>
<feature type="compositionally biased region" description="Basic and acidic residues" evidence="9">
    <location>
        <begin position="151"/>
        <end position="172"/>
    </location>
</feature>
<keyword evidence="14" id="KW-1185">Reference proteome</keyword>
<evidence type="ECO:0000256" key="3">
    <source>
        <dbReference type="ARBA" id="ARBA00022553"/>
    </source>
</evidence>
<accession>A0AAE1DJJ6</accession>
<dbReference type="InterPro" id="IPR036985">
    <property type="entry name" value="Transglutaminase-like_sf"/>
</dbReference>
<keyword evidence="5" id="KW-0238">DNA-binding</keyword>
<feature type="compositionally biased region" description="Acidic residues" evidence="9">
    <location>
        <begin position="1167"/>
        <end position="1182"/>
    </location>
</feature>
<sequence length="1458" mass="165678">MEGVTKHSSKNTRKRKGAASDFNEQESSNLATTIPVVVTKKSKKQTDQNSSIKTLSNCEGKGSIGLAEKAKNSGRQSLTQQKNRTSNILFEALAKKRQYSESVGKERKTVSSSSPQSARKAEKHLTSASSIRKPASNAKERLSSEPNLSQSKREPKVRRLEKDKTRNDDKIKTPLITCHKNTKSSQSRTCDEDEVKNVENQEKDEKGKSQIHDKYTFHSKAVDASDPMAMLMMMEGNVNTLPEKSSVNVKPSSSSLSPSLSLSKPSTSKPKGPSTKRLKKKQVSKVETEDSSGSEGLSDWEDVHDHPESQEKSQVPDGPVEITLDLPDILRHKKRKKKEFDWKGYLERRVRRFKKEVAMDMHKVHLLCMLSLGLRQNEELNDLTLSGQLMSIMPAHLASVVNVMDSSTLERRVEAVLAWYKKTFSLEHIKLCTNIKLVLASAMEKSVSERVIKDARVWVLVFICILRTLGLSVRLVLSFHAMPYKVSQDQEKPGPAKSKSKANAGPSKPQAKNSKSVPSSSSSKAPKTTLSKDKIPSSQTRKSESKKGSIVSRKRLLRVSSDKAKKKLRESVEDSEDNDKEDKNEARGKKERKKVVETKGKKLDGNKKNEDEDFHGSESEFEDISSYFSSPRHLRKDLKILSNRKILSASSSEAEDVVFNRSTIAGHDFWLEIYFPVKKRWICFDAFKSQFGKPYSLENSATQPLTYVVAFKNDGGVKDVTARYAKLWMSHTCKQRADNEWWEESLGPFNTTPHNANMEEDDEIKGQLLVRPMPTSIADLKNHPLYAMRRHLLKFEAIYPDTAIPLGYIKQEPIYARECVHTLHSRDNWLKEGRMVRLAEQPYKMVKSRPKWNKPKDNPDELDLELYGEWQTEKYIPPPAVNGKVPKNEYGNLELFKPWMLPIGTVQLKVNGLQRIAKKLGIDVAPAMVGWDHHSGHSHPVFDGVVVCEEHADTLMVAWTEDQEIQEQRETEKREKRVYGNWRLLIRGLLIKSRLTEKFSQVDLNVKDKKERLLKRVEELKKQEEQEEEIAFADAEPALDVQHSWPRRQQDEVNDKKAKDTKIKIEEARNMLEKGIRRGKAFKEEIACQAKGSKGLDGKGSTDNDIAVNIIKCKENRKIPGRNAEDSKKQEGGEKQNKGVKNRTDFNKRKNVKSSALQRRQRRKELEEEGSDTEEDFSDEVDGESKTAKRMTSRPKRRSVTAVKYFDSDEGGEDFIDDSDGDSDFEQVKKKHRRDKKKIRTDDGSEDGLMNNTAIKKKDPETTKPIETRHWLDEEGSSSDENDFVPVEPEDSSLSHMIQTDQAKEILIGLNEDKNMLAKLVTPERETSISRDELEKSKEISQNKVEIMKGERPDLCIKPQIEDTCAQKPNADQRKRNKKHTKISTHKSTISTQSTSPSLLSVSGKGRGNANKLLDETNNSEDTSNKTVREKSKDSKKIERITETNGNRRSLRITRQTS</sequence>
<feature type="compositionally biased region" description="Basic and acidic residues" evidence="9">
    <location>
        <begin position="301"/>
        <end position="311"/>
    </location>
</feature>
<dbReference type="PANTHER" id="PTHR12135:SF0">
    <property type="entry name" value="DNA REPAIR PROTEIN COMPLEMENTING XP-C CELLS"/>
    <property type="match status" value="1"/>
</dbReference>
<dbReference type="GO" id="GO:0003697">
    <property type="term" value="F:single-stranded DNA binding"/>
    <property type="evidence" value="ECO:0007669"/>
    <property type="project" value="TreeGrafter"/>
</dbReference>
<feature type="compositionally biased region" description="Basic and acidic residues" evidence="9">
    <location>
        <begin position="580"/>
        <end position="616"/>
    </location>
</feature>
<evidence type="ECO:0000256" key="9">
    <source>
        <dbReference type="SAM" id="MobiDB-lite"/>
    </source>
</evidence>
<dbReference type="Gene3D" id="3.30.70.2460">
    <property type="entry name" value="Rad4, beta-hairpin domain BHD3"/>
    <property type="match status" value="1"/>
</dbReference>
<dbReference type="InterPro" id="IPR038765">
    <property type="entry name" value="Papain-like_cys_pep_sf"/>
</dbReference>
<dbReference type="GO" id="GO:0000111">
    <property type="term" value="C:nucleotide-excision repair factor 2 complex"/>
    <property type="evidence" value="ECO:0007669"/>
    <property type="project" value="TreeGrafter"/>
</dbReference>
<dbReference type="InterPro" id="IPR018026">
    <property type="entry name" value="DNA_repair_Rad4-like"/>
</dbReference>
<protein>
    <submittedName>
        <fullName evidence="13">Uncharacterized protein</fullName>
    </submittedName>
</protein>
<feature type="compositionally biased region" description="Polar residues" evidence="9">
    <location>
        <begin position="47"/>
        <end position="57"/>
    </location>
</feature>
<evidence type="ECO:0000256" key="8">
    <source>
        <dbReference type="SAM" id="Coils"/>
    </source>
</evidence>
<feature type="region of interest" description="Disordered" evidence="9">
    <location>
        <begin position="1360"/>
        <end position="1458"/>
    </location>
</feature>
<dbReference type="NCBIfam" id="TIGR00605">
    <property type="entry name" value="rad4"/>
    <property type="match status" value="1"/>
</dbReference>
<dbReference type="GO" id="GO:0071942">
    <property type="term" value="C:XPC complex"/>
    <property type="evidence" value="ECO:0007669"/>
    <property type="project" value="TreeGrafter"/>
</dbReference>
<feature type="compositionally biased region" description="Basic and acidic residues" evidence="9">
    <location>
        <begin position="1256"/>
        <end position="1273"/>
    </location>
</feature>
<feature type="region of interest" description="Disordered" evidence="9">
    <location>
        <begin position="242"/>
        <end position="321"/>
    </location>
</feature>
<feature type="compositionally biased region" description="Basic and acidic residues" evidence="9">
    <location>
        <begin position="530"/>
        <end position="547"/>
    </location>
</feature>
<keyword evidence="6" id="KW-0234">DNA repair</keyword>
<keyword evidence="8" id="KW-0175">Coiled coil</keyword>
<feature type="region of interest" description="Disordered" evidence="9">
    <location>
        <begin position="487"/>
        <end position="616"/>
    </location>
</feature>
<keyword evidence="3" id="KW-0597">Phosphoprotein</keyword>
<dbReference type="InterPro" id="IPR018327">
    <property type="entry name" value="BHD_2"/>
</dbReference>
<dbReference type="InterPro" id="IPR018326">
    <property type="entry name" value="Rad4_beta-hairpin_dom1"/>
</dbReference>
<feature type="compositionally biased region" description="Basic residues" evidence="9">
    <location>
        <begin position="274"/>
        <end position="283"/>
    </location>
</feature>
<evidence type="ECO:0000256" key="6">
    <source>
        <dbReference type="ARBA" id="ARBA00023204"/>
    </source>
</evidence>
<feature type="compositionally biased region" description="Basic residues" evidence="9">
    <location>
        <begin position="1229"/>
        <end position="1239"/>
    </location>
</feature>
<dbReference type="SMART" id="SM01031">
    <property type="entry name" value="BHD_2"/>
    <property type="match status" value="1"/>
</dbReference>
<dbReference type="FunFam" id="3.30.70.2460:FF:000001">
    <property type="entry name" value="DNA repair protein Rad4 family"/>
    <property type="match status" value="1"/>
</dbReference>
<feature type="compositionally biased region" description="Polar residues" evidence="9">
    <location>
        <begin position="73"/>
        <end position="88"/>
    </location>
</feature>